<evidence type="ECO:0000256" key="5">
    <source>
        <dbReference type="SAM" id="MobiDB-lite"/>
    </source>
</evidence>
<name>A0A6J3M111_9PEZI</name>
<dbReference type="AlphaFoldDB" id="A0A6J3M111"/>
<feature type="compositionally biased region" description="Polar residues" evidence="5">
    <location>
        <begin position="377"/>
        <end position="394"/>
    </location>
</feature>
<comment type="similarity">
    <text evidence="3">Belongs to the mitochondrion-specific ribosomal protein mS38 family.</text>
</comment>
<sequence>MHSAIHPCGSRVSRSRTGSCDEFSGQAARAADACAHIQSKRQRSRTAELNGVLNNSTSTVTAHFSAPCVAERRQHQRRHSSSKASYPPNSAAGNGKSASPAKDAPVTPATPVSSSISGNAAPPRTKRAYKARKPRAVSMSKVENHFAGLPSVENTKGWRYNDFAMSSFFSLHRPLALIVPLPRPSSADEFASIFESRHDAWHNGNSAEGRPEDVVYALNPLFQDTTASELGNQEGASWTDSQEGIISLEDAKHLDGLTNAKSFDDVMARFQHMPFRAPPPPQPFVGDKPVSKKRSAKEREAFKEQTMKVLNGLKTAERTFQTLLTMTEATSQDGQKFYIAERGPIVELPNAEAEALEEQGTSRTRSQSSRLRSRRQNMTCQALPNRSRQQAQGSRVFVQTVTQRWIRKSPTKRPEMVFISVKRQRKLKMKKHKYKKLMKKTRTLRRKLDRQ</sequence>
<evidence type="ECO:0000256" key="1">
    <source>
        <dbReference type="ARBA" id="ARBA00004173"/>
    </source>
</evidence>
<keyword evidence="7" id="KW-1185">Reference proteome</keyword>
<dbReference type="PANTHER" id="PTHR32035:SF3">
    <property type="entry name" value="SMALL RIBOSOMAL SUBUNIT PROTEIN MS38"/>
    <property type="match status" value="1"/>
</dbReference>
<dbReference type="Pfam" id="PF08213">
    <property type="entry name" value="COX24_C"/>
    <property type="match status" value="1"/>
</dbReference>
<dbReference type="SMART" id="SM01155">
    <property type="entry name" value="DUF1713"/>
    <property type="match status" value="1"/>
</dbReference>
<feature type="region of interest" description="Disordered" evidence="5">
    <location>
        <begin position="352"/>
        <end position="394"/>
    </location>
</feature>
<gene>
    <name evidence="8" type="ORF">K489DRAFT_372120</name>
</gene>
<evidence type="ECO:0000259" key="6">
    <source>
        <dbReference type="SMART" id="SM01155"/>
    </source>
</evidence>
<feature type="region of interest" description="Disordered" evidence="5">
    <location>
        <begin position="70"/>
        <end position="136"/>
    </location>
</feature>
<dbReference type="PANTHER" id="PTHR32035">
    <property type="entry name" value="AURORA KINASE A-INTERACTING PROTEIN"/>
    <property type="match status" value="1"/>
</dbReference>
<reference evidence="8" key="2">
    <citation type="submission" date="2020-04" db="EMBL/GenBank/DDBJ databases">
        <authorList>
            <consortium name="NCBI Genome Project"/>
        </authorList>
    </citation>
    <scope>NUCLEOTIDE SEQUENCE</scope>
    <source>
        <strain evidence="8">CBS 342.82</strain>
    </source>
</reference>
<evidence type="ECO:0000256" key="3">
    <source>
        <dbReference type="ARBA" id="ARBA00035647"/>
    </source>
</evidence>
<feature type="compositionally biased region" description="Low complexity" evidence="5">
    <location>
        <begin position="361"/>
        <end position="370"/>
    </location>
</feature>
<feature type="domain" description="Ribosomal protein mS38 C-terminal" evidence="6">
    <location>
        <begin position="417"/>
        <end position="450"/>
    </location>
</feature>
<dbReference type="GeneID" id="54361104"/>
<accession>A0A6J3M111</accession>
<organism evidence="8">
    <name type="scientific">Dissoconium aciculare CBS 342.82</name>
    <dbReference type="NCBI Taxonomy" id="1314786"/>
    <lineage>
        <taxon>Eukaryota</taxon>
        <taxon>Fungi</taxon>
        <taxon>Dikarya</taxon>
        <taxon>Ascomycota</taxon>
        <taxon>Pezizomycotina</taxon>
        <taxon>Dothideomycetes</taxon>
        <taxon>Dothideomycetidae</taxon>
        <taxon>Mycosphaerellales</taxon>
        <taxon>Dissoconiaceae</taxon>
        <taxon>Dissoconium</taxon>
    </lineage>
</organism>
<dbReference type="RefSeq" id="XP_033458230.1">
    <property type="nucleotide sequence ID" value="XM_033603304.1"/>
</dbReference>
<dbReference type="OrthoDB" id="5364404at2759"/>
<evidence type="ECO:0000256" key="2">
    <source>
        <dbReference type="ARBA" id="ARBA00023128"/>
    </source>
</evidence>
<dbReference type="InterPro" id="IPR013177">
    <property type="entry name" value="Ribosomal_mS38_C"/>
</dbReference>
<reference evidence="8" key="3">
    <citation type="submission" date="2025-08" db="UniProtKB">
        <authorList>
            <consortium name="RefSeq"/>
        </authorList>
    </citation>
    <scope>IDENTIFICATION</scope>
    <source>
        <strain evidence="8">CBS 342.82</strain>
    </source>
</reference>
<proteinExistence type="inferred from homology"/>
<dbReference type="Proteomes" id="UP000504637">
    <property type="component" value="Unplaced"/>
</dbReference>
<dbReference type="GO" id="GO:0005739">
    <property type="term" value="C:mitochondrion"/>
    <property type="evidence" value="ECO:0007669"/>
    <property type="project" value="UniProtKB-SubCell"/>
</dbReference>
<feature type="compositionally biased region" description="Polar residues" evidence="5">
    <location>
        <begin position="83"/>
        <end position="92"/>
    </location>
</feature>
<evidence type="ECO:0000256" key="4">
    <source>
        <dbReference type="ARBA" id="ARBA00035682"/>
    </source>
</evidence>
<evidence type="ECO:0000313" key="8">
    <source>
        <dbReference type="RefSeq" id="XP_033458230.1"/>
    </source>
</evidence>
<feature type="compositionally biased region" description="Basic residues" evidence="5">
    <location>
        <begin position="124"/>
        <end position="135"/>
    </location>
</feature>
<reference evidence="8" key="1">
    <citation type="submission" date="2020-01" db="EMBL/GenBank/DDBJ databases">
        <authorList>
            <consortium name="DOE Joint Genome Institute"/>
            <person name="Haridas S."/>
            <person name="Albert R."/>
            <person name="Binder M."/>
            <person name="Bloem J."/>
            <person name="Labutti K."/>
            <person name="Salamov A."/>
            <person name="Andreopoulos B."/>
            <person name="Baker S.E."/>
            <person name="Barry K."/>
            <person name="Bills G."/>
            <person name="Bluhm B.H."/>
            <person name="Cannon C."/>
            <person name="Castanera R."/>
            <person name="Culley D.E."/>
            <person name="Daum C."/>
            <person name="Ezra D."/>
            <person name="Gonzalez J.B."/>
            <person name="Henrissat B."/>
            <person name="Kuo A."/>
            <person name="Liang C."/>
            <person name="Lipzen A."/>
            <person name="Lutzoni F."/>
            <person name="Magnuson J."/>
            <person name="Mondo S."/>
            <person name="Nolan M."/>
            <person name="Ohm R."/>
            <person name="Pangilinan J."/>
            <person name="Park H.-J."/>
            <person name="Ramirez L."/>
            <person name="Alfaro M."/>
            <person name="Sun H."/>
            <person name="Tritt A."/>
            <person name="Yoshinaga Y."/>
            <person name="Zwiers L.-H."/>
            <person name="Turgeon B.G."/>
            <person name="Goodwin S.B."/>
            <person name="Spatafora J.W."/>
            <person name="Crous P.W."/>
            <person name="Grigoriev I.V."/>
        </authorList>
    </citation>
    <scope>NUCLEOTIDE SEQUENCE</scope>
    <source>
        <strain evidence="8">CBS 342.82</strain>
    </source>
</reference>
<keyword evidence="2" id="KW-0496">Mitochondrion</keyword>
<protein>
    <recommendedName>
        <fullName evidence="4">Small ribosomal subunit protein mS38</fullName>
    </recommendedName>
</protein>
<feature type="region of interest" description="Disordered" evidence="5">
    <location>
        <begin position="1"/>
        <end position="20"/>
    </location>
</feature>
<evidence type="ECO:0000313" key="7">
    <source>
        <dbReference type="Proteomes" id="UP000504637"/>
    </source>
</evidence>
<comment type="subcellular location">
    <subcellularLocation>
        <location evidence="1">Mitochondrion</location>
    </subcellularLocation>
</comment>